<feature type="region of interest" description="Disordered" evidence="1">
    <location>
        <begin position="170"/>
        <end position="189"/>
    </location>
</feature>
<dbReference type="AlphaFoldDB" id="A0A6J2U0Q8"/>
<protein>
    <submittedName>
        <fullName evidence="4">Uncharacterized protein LOC115629587</fullName>
    </submittedName>
</protein>
<feature type="compositionally biased region" description="Basic and acidic residues" evidence="1">
    <location>
        <begin position="170"/>
        <end position="185"/>
    </location>
</feature>
<name>A0A6J2U0Q8_DROLE</name>
<evidence type="ECO:0000256" key="2">
    <source>
        <dbReference type="SAM" id="Phobius"/>
    </source>
</evidence>
<evidence type="ECO:0000313" key="3">
    <source>
        <dbReference type="Proteomes" id="UP000504634"/>
    </source>
</evidence>
<organism evidence="3 4">
    <name type="scientific">Drosophila lebanonensis</name>
    <name type="common">Fruit fly</name>
    <name type="synonym">Scaptodrosophila lebanonensis</name>
    <dbReference type="NCBI Taxonomy" id="7225"/>
    <lineage>
        <taxon>Eukaryota</taxon>
        <taxon>Metazoa</taxon>
        <taxon>Ecdysozoa</taxon>
        <taxon>Arthropoda</taxon>
        <taxon>Hexapoda</taxon>
        <taxon>Insecta</taxon>
        <taxon>Pterygota</taxon>
        <taxon>Neoptera</taxon>
        <taxon>Endopterygota</taxon>
        <taxon>Diptera</taxon>
        <taxon>Brachycera</taxon>
        <taxon>Muscomorpha</taxon>
        <taxon>Ephydroidea</taxon>
        <taxon>Drosophilidae</taxon>
        <taxon>Scaptodrosophila</taxon>
    </lineage>
</organism>
<reference evidence="4" key="1">
    <citation type="submission" date="2025-08" db="UniProtKB">
        <authorList>
            <consortium name="RefSeq"/>
        </authorList>
    </citation>
    <scope>IDENTIFICATION</scope>
    <source>
        <strain evidence="4">11010-0011.00</strain>
        <tissue evidence="4">Whole body</tissue>
    </source>
</reference>
<proteinExistence type="predicted"/>
<dbReference type="GeneID" id="115629587"/>
<keyword evidence="2" id="KW-0812">Transmembrane</keyword>
<feature type="transmembrane region" description="Helical" evidence="2">
    <location>
        <begin position="12"/>
        <end position="29"/>
    </location>
</feature>
<keyword evidence="2" id="KW-1133">Transmembrane helix</keyword>
<dbReference type="RefSeq" id="XP_030381939.1">
    <property type="nucleotide sequence ID" value="XM_030526079.1"/>
</dbReference>
<keyword evidence="3" id="KW-1185">Reference proteome</keyword>
<sequence length="237" mass="26781">MLSRNESTTAWRFWLIWMALMCAGIFLCAKQLTDAYNRQSQEQNKTQTIANDTVDKAVKETLVEGIRTEAQNPPIDDIYAILRRPLVDLIYEHALRHSKAAGCLGAKKNITMKTGISKLRHPQRRKRQAEEKTALEPISRLNITKDAMRLKGLKLLKIIGGAINEQLHFGEREQPKIRPGDESAKQSRSPVQILTPRGIFIGPLNEFKQLVAQRRCPLHGLLTFKEQSAGPCKCCGK</sequence>
<dbReference type="Proteomes" id="UP000504634">
    <property type="component" value="Unplaced"/>
</dbReference>
<keyword evidence="2" id="KW-0472">Membrane</keyword>
<accession>A0A6J2U0Q8</accession>
<evidence type="ECO:0000256" key="1">
    <source>
        <dbReference type="SAM" id="MobiDB-lite"/>
    </source>
</evidence>
<evidence type="ECO:0000313" key="4">
    <source>
        <dbReference type="RefSeq" id="XP_030381939.1"/>
    </source>
</evidence>
<gene>
    <name evidence="4" type="primary">LOC115629587</name>
</gene>